<feature type="transmembrane region" description="Helical" evidence="6">
    <location>
        <begin position="97"/>
        <end position="116"/>
    </location>
</feature>
<reference evidence="7 8" key="1">
    <citation type="journal article" date="2016" name="Nat. Commun.">
        <title>Thousands of microbial genomes shed light on interconnected biogeochemical processes in an aquifer system.</title>
        <authorList>
            <person name="Anantharaman K."/>
            <person name="Brown C.T."/>
            <person name="Hug L.A."/>
            <person name="Sharon I."/>
            <person name="Castelle C.J."/>
            <person name="Probst A.J."/>
            <person name="Thomas B.C."/>
            <person name="Singh A."/>
            <person name="Wilkins M.J."/>
            <person name="Karaoz U."/>
            <person name="Brodie E.L."/>
            <person name="Williams K.H."/>
            <person name="Hubbard S.S."/>
            <person name="Banfield J.F."/>
        </authorList>
    </citation>
    <scope>NUCLEOTIDE SEQUENCE [LARGE SCALE GENOMIC DNA]</scope>
</reference>
<comment type="subcellular location">
    <subcellularLocation>
        <location evidence="1">Cell membrane</location>
        <topology evidence="1">Multi-pass membrane protein</topology>
    </subcellularLocation>
</comment>
<proteinExistence type="predicted"/>
<comment type="caution">
    <text evidence="7">The sequence shown here is derived from an EMBL/GenBank/DDBJ whole genome shotgun (WGS) entry which is preliminary data.</text>
</comment>
<dbReference type="EMBL" id="MGAU01000021">
    <property type="protein sequence ID" value="OGK55170.1"/>
    <property type="molecule type" value="Genomic_DNA"/>
</dbReference>
<dbReference type="GO" id="GO:0005886">
    <property type="term" value="C:plasma membrane"/>
    <property type="evidence" value="ECO:0007669"/>
    <property type="project" value="UniProtKB-SubCell"/>
</dbReference>
<evidence type="ECO:0000256" key="2">
    <source>
        <dbReference type="ARBA" id="ARBA00022475"/>
    </source>
</evidence>
<gene>
    <name evidence="7" type="ORF">A3B56_02785</name>
</gene>
<feature type="transmembrane region" description="Helical" evidence="6">
    <location>
        <begin position="395"/>
        <end position="415"/>
    </location>
</feature>
<protein>
    <recommendedName>
        <fullName evidence="9">Polysaccharide biosynthesis protein C-terminal domain-containing protein</fullName>
    </recommendedName>
</protein>
<dbReference type="Pfam" id="PF13440">
    <property type="entry name" value="Polysacc_synt_3"/>
    <property type="match status" value="1"/>
</dbReference>
<sequence>MRNYFISAGSAFLKHDLIKGSAIIFTGSMVVNVLNYGFHLITGRMLGPEQYAVLASLISLSYVINFPSTLLTTVVTNKVAALYAKKDMPGIQGFLQVIGKNLVILTGLVIIGFWIFQRHIASFLNIHDPNLVLLLGLGFAVSLISTVPLAAFQGLLKFTAYSVMQALFSLLRTGTAVIAIWFSYGVSGVLTGILGSAIVLTFGSFALLRRYLPGKARPMPFVAHAYTSKIWVMAALFGKGLLINIDVLLVKHFFEAHDAGLYAALATLGKIVLFFASSISTVLLPIASKKHAEGKSTASELLLAQGMIIFLSTGILGVYIAAPKLVIGMLYGNAYFDVAPYLWMIGLYFMFYNLTYTYVNYFISGHHTRILLAPLFAAALQIGGILVYHGSFGEVLTVMNITGAILMAIFTIYYIHYARKT</sequence>
<evidence type="ECO:0000256" key="5">
    <source>
        <dbReference type="ARBA" id="ARBA00023136"/>
    </source>
</evidence>
<dbReference type="InterPro" id="IPR050833">
    <property type="entry name" value="Poly_Biosynth_Transport"/>
</dbReference>
<feature type="transmembrane region" description="Helical" evidence="6">
    <location>
        <begin position="230"/>
        <end position="250"/>
    </location>
</feature>
<accession>A0A1F7JHU0</accession>
<feature type="transmembrane region" description="Helical" evidence="6">
    <location>
        <begin position="370"/>
        <end position="389"/>
    </location>
</feature>
<dbReference type="Proteomes" id="UP000178486">
    <property type="component" value="Unassembled WGS sequence"/>
</dbReference>
<organism evidence="7 8">
    <name type="scientific">Candidatus Roizmanbacteria bacterium RIFCSPLOWO2_01_FULL_45_11</name>
    <dbReference type="NCBI Taxonomy" id="1802070"/>
    <lineage>
        <taxon>Bacteria</taxon>
        <taxon>Candidatus Roizmaniibacteriota</taxon>
    </lineage>
</organism>
<keyword evidence="5 6" id="KW-0472">Membrane</keyword>
<feature type="transmembrane region" description="Helical" evidence="6">
    <location>
        <begin position="163"/>
        <end position="184"/>
    </location>
</feature>
<evidence type="ECO:0000256" key="4">
    <source>
        <dbReference type="ARBA" id="ARBA00022989"/>
    </source>
</evidence>
<dbReference type="PANTHER" id="PTHR30250">
    <property type="entry name" value="PST FAMILY PREDICTED COLANIC ACID TRANSPORTER"/>
    <property type="match status" value="1"/>
</dbReference>
<feature type="transmembrane region" description="Helical" evidence="6">
    <location>
        <begin position="131"/>
        <end position="151"/>
    </location>
</feature>
<feature type="transmembrane region" description="Helical" evidence="6">
    <location>
        <begin position="53"/>
        <end position="76"/>
    </location>
</feature>
<keyword evidence="3 6" id="KW-0812">Transmembrane</keyword>
<evidence type="ECO:0000256" key="6">
    <source>
        <dbReference type="SAM" id="Phobius"/>
    </source>
</evidence>
<dbReference type="AlphaFoldDB" id="A0A1F7JHU0"/>
<evidence type="ECO:0000256" key="3">
    <source>
        <dbReference type="ARBA" id="ARBA00022692"/>
    </source>
</evidence>
<feature type="transmembrane region" description="Helical" evidence="6">
    <location>
        <begin position="341"/>
        <end position="363"/>
    </location>
</feature>
<name>A0A1F7JHU0_9BACT</name>
<keyword evidence="4 6" id="KW-1133">Transmembrane helix</keyword>
<keyword evidence="2" id="KW-1003">Cell membrane</keyword>
<dbReference type="PANTHER" id="PTHR30250:SF28">
    <property type="entry name" value="POLYSACCHARIDE BIOSYNTHESIS PROTEIN"/>
    <property type="match status" value="1"/>
</dbReference>
<evidence type="ECO:0008006" key="9">
    <source>
        <dbReference type="Google" id="ProtNLM"/>
    </source>
</evidence>
<feature type="transmembrane region" description="Helical" evidence="6">
    <location>
        <begin position="262"/>
        <end position="286"/>
    </location>
</feature>
<feature type="transmembrane region" description="Helical" evidence="6">
    <location>
        <begin position="298"/>
        <end position="321"/>
    </location>
</feature>
<feature type="transmembrane region" description="Helical" evidence="6">
    <location>
        <begin position="190"/>
        <end position="209"/>
    </location>
</feature>
<evidence type="ECO:0000256" key="1">
    <source>
        <dbReference type="ARBA" id="ARBA00004651"/>
    </source>
</evidence>
<evidence type="ECO:0000313" key="8">
    <source>
        <dbReference type="Proteomes" id="UP000178486"/>
    </source>
</evidence>
<feature type="transmembrane region" description="Helical" evidence="6">
    <location>
        <begin position="21"/>
        <end position="41"/>
    </location>
</feature>
<evidence type="ECO:0000313" key="7">
    <source>
        <dbReference type="EMBL" id="OGK55170.1"/>
    </source>
</evidence>